<dbReference type="Proteomes" id="UP000295132">
    <property type="component" value="Unassembled WGS sequence"/>
</dbReference>
<gene>
    <name evidence="1" type="ORF">E2K98_14755</name>
</gene>
<reference evidence="1 2" key="1">
    <citation type="submission" date="2019-03" db="EMBL/GenBank/DDBJ databases">
        <title>Bacillus niacini sp. nov. a Nicotinate-Metabolizing Mesophile Isolated from Soil.</title>
        <authorList>
            <person name="Zhang G."/>
        </authorList>
    </citation>
    <scope>NUCLEOTIDE SEQUENCE [LARGE SCALE GENOMIC DNA]</scope>
    <source>
        <strain evidence="1 2">WN066</strain>
    </source>
</reference>
<protein>
    <submittedName>
        <fullName evidence="1">Uncharacterized protein</fullName>
    </submittedName>
</protein>
<accession>A0A4R5VQU4</accession>
<sequence>MRHKTSEIECLVCNGIHFRKGYFVPEYEKYDDLTKYNEKAEGKIKFFLHSEEKNPLLNVPEQTDLFSYICEDCGFIMNFNHEKQVESKKEERIRKQRQKMYDWTKFK</sequence>
<dbReference type="AlphaFoldDB" id="A0A4R5VQU4"/>
<name>A0A4R5VQU4_9BACI</name>
<comment type="caution">
    <text evidence="1">The sequence shown here is derived from an EMBL/GenBank/DDBJ whole genome shotgun (WGS) entry which is preliminary data.</text>
</comment>
<organism evidence="1 2">
    <name type="scientific">Bacillus salipaludis</name>
    <dbReference type="NCBI Taxonomy" id="2547811"/>
    <lineage>
        <taxon>Bacteria</taxon>
        <taxon>Bacillati</taxon>
        <taxon>Bacillota</taxon>
        <taxon>Bacilli</taxon>
        <taxon>Bacillales</taxon>
        <taxon>Bacillaceae</taxon>
        <taxon>Bacillus</taxon>
    </lineage>
</organism>
<evidence type="ECO:0000313" key="2">
    <source>
        <dbReference type="Proteomes" id="UP000295132"/>
    </source>
</evidence>
<dbReference type="EMBL" id="SMYO01000006">
    <property type="protein sequence ID" value="TDK60968.1"/>
    <property type="molecule type" value="Genomic_DNA"/>
</dbReference>
<dbReference type="RefSeq" id="WP_133335334.1">
    <property type="nucleotide sequence ID" value="NZ_SMYO01000006.1"/>
</dbReference>
<evidence type="ECO:0000313" key="1">
    <source>
        <dbReference type="EMBL" id="TDK60968.1"/>
    </source>
</evidence>
<proteinExistence type="predicted"/>